<feature type="compositionally biased region" description="Low complexity" evidence="1">
    <location>
        <begin position="22"/>
        <end position="32"/>
    </location>
</feature>
<dbReference type="Pfam" id="PF18758">
    <property type="entry name" value="KDZ"/>
    <property type="match status" value="1"/>
</dbReference>
<feature type="region of interest" description="Disordered" evidence="1">
    <location>
        <begin position="1"/>
        <end position="34"/>
    </location>
</feature>
<name>A0AAD7MVP3_9AGAR</name>
<dbReference type="CDD" id="cd19757">
    <property type="entry name" value="Bbox1"/>
    <property type="match status" value="1"/>
</dbReference>
<feature type="compositionally biased region" description="Acidic residues" evidence="1">
    <location>
        <begin position="1098"/>
        <end position="1117"/>
    </location>
</feature>
<dbReference type="InterPro" id="IPR040521">
    <property type="entry name" value="KDZ"/>
</dbReference>
<feature type="region of interest" description="Disordered" evidence="1">
    <location>
        <begin position="301"/>
        <end position="329"/>
    </location>
</feature>
<feature type="region of interest" description="Disordered" evidence="1">
    <location>
        <begin position="81"/>
        <end position="113"/>
    </location>
</feature>
<sequence length="1137" mass="128849">MLSTKRKKRPTNRNFTRAESIPTPSAASSSTTRILREKVSIRQSDGHVRQLRSVVDVAGYPEPAKVHSDVPRSRPVYDWYSGGDLGVDRDEEGWEDEDEGPRAPRNSDNPLGQWAEDHLTTYLTESLRLEGRGDHARYTTCPRCAEGSPDHRCRHCLGGGELLCRDCIVLAHSQLPFHQIEYWTGEMFERTTLKALGLRIQLGHWYGATRVCPNPQPAIADDFVIVDLHGVHNVALDYCGCGTAGHPTVQLLRAQLWPATTTNPKTASTFAVLRQYHVMSFESKCSALEFYRSLERQSDNLSYKKARQSKKEKLQAKHTGSRERKKKKDRYNEFLRMTRQWRHVRMLKRAARGHDPQGIDNTQPGECALLCPACPHPGKNLVPGWEEAPTEKEFLYALFLGMDANFRLKRKDVSTEEKDPGLCKGWAFYGEVGAYMTHVKKHWNDKQDRSHCVAHDAVDKPDREARGTASSGIGAVDCARHNMKRPLAVGDLQLGERYINMDYMFFRSIAGSSLRRFVVSYDIVCQWHIHVWDRMRASRNIDISIGGRTFMTFLIPKFYLPAHIEACNLKFSFNLTRDVGQTDGEAPERGWANANPLARSTKEMGPGSRRDTLDDHFNDWNHKRIIALGYIIRRKTKNAVAEMVRTRQALEDLESSLGPAVVNDWEAMALAWEEDSTAPNPFETLRKDLHVAKVRAELAEEAAVREAAGEEEAGSVRGDMHITELLAMGLQLEDQQRILAFDVASTGLHPTDGQRRAMIERTSKLRRKIFAWVDVQTKFYPGLKMVREWEDEQRAERAGSDPVPGVSVSDIALWLPSAIAAAAAQSLGEDVPVTLKVYQHEYRLRVGQAEESLHEVRRLLLVRTHVYQLKDEHARGVRANMRSQDKIASLNEQTQRSAQQYRAARLALVSLGAVLKRHDWERTLRELKADDVQGLPQSAFHDPERKKRKKRRRQKKVERAASWIWVTPGAEYNPADGAAMNEAVRIEWAKVRARSLRWREEVDLLEEEMGRVIRFFFWRAGDWRTQVGRNGHEPGPQLEGETAYALRQAAVQMELAEECAEDWEALPELIRRGRAGELEADEMTGGAAGARGALNEADGSDEEDEDDYSSEGEEDDPVPTISGTAINPTHVDEVMVM</sequence>
<evidence type="ECO:0000256" key="1">
    <source>
        <dbReference type="SAM" id="MobiDB-lite"/>
    </source>
</evidence>
<comment type="caution">
    <text evidence="3">The sequence shown here is derived from an EMBL/GenBank/DDBJ whole genome shotgun (WGS) entry which is preliminary data.</text>
</comment>
<feature type="compositionally biased region" description="Basic residues" evidence="1">
    <location>
        <begin position="946"/>
        <end position="955"/>
    </location>
</feature>
<evidence type="ECO:0000259" key="2">
    <source>
        <dbReference type="Pfam" id="PF18803"/>
    </source>
</evidence>
<evidence type="ECO:0000313" key="4">
    <source>
        <dbReference type="Proteomes" id="UP001215598"/>
    </source>
</evidence>
<dbReference type="EMBL" id="JARKIB010000143">
    <property type="protein sequence ID" value="KAJ7732706.1"/>
    <property type="molecule type" value="Genomic_DNA"/>
</dbReference>
<accession>A0AAD7MVP3</accession>
<keyword evidence="4" id="KW-1185">Reference proteome</keyword>
<protein>
    <recommendedName>
        <fullName evidence="2">CxC2-like cysteine cluster KDZ transposase-associated domain-containing protein</fullName>
    </recommendedName>
</protein>
<gene>
    <name evidence="3" type="ORF">B0H16DRAFT_1732692</name>
</gene>
<reference evidence="3" key="1">
    <citation type="submission" date="2023-03" db="EMBL/GenBank/DDBJ databases">
        <title>Massive genome expansion in bonnet fungi (Mycena s.s.) driven by repeated elements and novel gene families across ecological guilds.</title>
        <authorList>
            <consortium name="Lawrence Berkeley National Laboratory"/>
            <person name="Harder C.B."/>
            <person name="Miyauchi S."/>
            <person name="Viragh M."/>
            <person name="Kuo A."/>
            <person name="Thoen E."/>
            <person name="Andreopoulos B."/>
            <person name="Lu D."/>
            <person name="Skrede I."/>
            <person name="Drula E."/>
            <person name="Henrissat B."/>
            <person name="Morin E."/>
            <person name="Kohler A."/>
            <person name="Barry K."/>
            <person name="LaButti K."/>
            <person name="Morin E."/>
            <person name="Salamov A."/>
            <person name="Lipzen A."/>
            <person name="Mereny Z."/>
            <person name="Hegedus B."/>
            <person name="Baldrian P."/>
            <person name="Stursova M."/>
            <person name="Weitz H."/>
            <person name="Taylor A."/>
            <person name="Grigoriev I.V."/>
            <person name="Nagy L.G."/>
            <person name="Martin F."/>
            <person name="Kauserud H."/>
        </authorList>
    </citation>
    <scope>NUCLEOTIDE SEQUENCE</scope>
    <source>
        <strain evidence="3">CBHHK182m</strain>
    </source>
</reference>
<dbReference type="Pfam" id="PF18803">
    <property type="entry name" value="CxC2"/>
    <property type="match status" value="1"/>
</dbReference>
<dbReference type="Proteomes" id="UP001215598">
    <property type="component" value="Unassembled WGS sequence"/>
</dbReference>
<organism evidence="3 4">
    <name type="scientific">Mycena metata</name>
    <dbReference type="NCBI Taxonomy" id="1033252"/>
    <lineage>
        <taxon>Eukaryota</taxon>
        <taxon>Fungi</taxon>
        <taxon>Dikarya</taxon>
        <taxon>Basidiomycota</taxon>
        <taxon>Agaricomycotina</taxon>
        <taxon>Agaricomycetes</taxon>
        <taxon>Agaricomycetidae</taxon>
        <taxon>Agaricales</taxon>
        <taxon>Marasmiineae</taxon>
        <taxon>Mycenaceae</taxon>
        <taxon>Mycena</taxon>
    </lineage>
</organism>
<feature type="region of interest" description="Disordered" evidence="1">
    <location>
        <begin position="1078"/>
        <end position="1137"/>
    </location>
</feature>
<feature type="compositionally biased region" description="Basic residues" evidence="1">
    <location>
        <begin position="1"/>
        <end position="11"/>
    </location>
</feature>
<feature type="region of interest" description="Disordered" evidence="1">
    <location>
        <begin position="584"/>
        <end position="609"/>
    </location>
</feature>
<feature type="domain" description="CxC2-like cysteine cluster KDZ transposase-associated" evidence="2">
    <location>
        <begin position="193"/>
        <end position="301"/>
    </location>
</feature>
<dbReference type="InterPro" id="IPR041457">
    <property type="entry name" value="CxC2_KDZ-assoc"/>
</dbReference>
<feature type="region of interest" description="Disordered" evidence="1">
    <location>
        <begin position="935"/>
        <end position="955"/>
    </location>
</feature>
<dbReference type="AlphaFoldDB" id="A0AAD7MVP3"/>
<dbReference type="PANTHER" id="PTHR33096">
    <property type="entry name" value="CXC2 DOMAIN-CONTAINING PROTEIN"/>
    <property type="match status" value="1"/>
</dbReference>
<dbReference type="PANTHER" id="PTHR33096:SF1">
    <property type="entry name" value="CXC1-LIKE CYSTEINE CLUSTER ASSOCIATED WITH KDZ TRANSPOSASES DOMAIN-CONTAINING PROTEIN"/>
    <property type="match status" value="1"/>
</dbReference>
<feature type="compositionally biased region" description="Acidic residues" evidence="1">
    <location>
        <begin position="89"/>
        <end position="99"/>
    </location>
</feature>
<evidence type="ECO:0000313" key="3">
    <source>
        <dbReference type="EMBL" id="KAJ7732706.1"/>
    </source>
</evidence>
<proteinExistence type="predicted"/>